<organism evidence="1 2">
    <name type="scientific">Drosophila arizonae</name>
    <name type="common">Fruit fly</name>
    <dbReference type="NCBI Taxonomy" id="7263"/>
    <lineage>
        <taxon>Eukaryota</taxon>
        <taxon>Metazoa</taxon>
        <taxon>Ecdysozoa</taxon>
        <taxon>Arthropoda</taxon>
        <taxon>Hexapoda</taxon>
        <taxon>Insecta</taxon>
        <taxon>Pterygota</taxon>
        <taxon>Neoptera</taxon>
        <taxon>Endopterygota</taxon>
        <taxon>Diptera</taxon>
        <taxon>Brachycera</taxon>
        <taxon>Muscomorpha</taxon>
        <taxon>Ephydroidea</taxon>
        <taxon>Drosophilidae</taxon>
        <taxon>Drosophila</taxon>
    </lineage>
</organism>
<dbReference type="Proteomes" id="UP000694904">
    <property type="component" value="Chromosome 5"/>
</dbReference>
<proteinExistence type="predicted"/>
<dbReference type="GeneID" id="108614859"/>
<evidence type="ECO:0000313" key="1">
    <source>
        <dbReference type="Proteomes" id="UP000694904"/>
    </source>
</evidence>
<protein>
    <submittedName>
        <fullName evidence="2">Uncharacterized protein LOC108614859</fullName>
    </submittedName>
</protein>
<reference evidence="1" key="1">
    <citation type="journal article" date="1997" name="Nucleic Acids Res.">
        <title>tRNAscan-SE: a program for improved detection of transfer RNA genes in genomic sequence.</title>
        <authorList>
            <person name="Lowe T.M."/>
            <person name="Eddy S.R."/>
        </authorList>
    </citation>
    <scope>NUCLEOTIDE SEQUENCE [LARGE SCALE GENOMIC DNA]</scope>
</reference>
<keyword evidence="1" id="KW-1185">Reference proteome</keyword>
<sequence length="174" mass="20573">MEVVQWWSMQMHISQLAAAKDATTIERLQKQLTNRNERYNELYANLSRIFSKVQLQKLQSGKRVVWQQRDLRDFCGLYVTSPSVYNMLLKRAYPLPSERKLQLGEATKRCQEVDDDSESCSNRFQIEGEQDEAQQVTKQQQETVFTTSKSFNYLTPRLQNQYKLVSYKQVYIIN</sequence>
<evidence type="ECO:0000313" key="2">
    <source>
        <dbReference type="RefSeq" id="XP_017864570.1"/>
    </source>
</evidence>
<reference evidence="1" key="2">
    <citation type="journal article" date="2016" name="G3 (Bethesda)">
        <title>Genome Evolution in Three Species of Cactophilic Drosophila.</title>
        <authorList>
            <person name="Sanchez-Flores A."/>
            <person name="Penazola F."/>
            <person name="Carpinteyro-Ponce J."/>
            <person name="Nazario-Yepiz N."/>
            <person name="Abreu-Goodger C."/>
            <person name="Machado C.A."/>
            <person name="Markow T.A."/>
        </authorList>
    </citation>
    <scope>NUCLEOTIDE SEQUENCE [LARGE SCALE GENOMIC DNA]</scope>
</reference>
<reference evidence="2" key="3">
    <citation type="submission" date="2025-08" db="UniProtKB">
        <authorList>
            <consortium name="RefSeq"/>
        </authorList>
    </citation>
    <scope>IDENTIFICATION</scope>
    <source>
        <tissue evidence="2">Whole organism</tissue>
    </source>
</reference>
<gene>
    <name evidence="2" type="primary">LOC108614859</name>
</gene>
<name>A0ABM1PBI4_DROAR</name>
<accession>A0ABM1PBI4</accession>
<dbReference type="RefSeq" id="XP_017864570.1">
    <property type="nucleotide sequence ID" value="XM_018009081.1"/>
</dbReference>